<feature type="transmembrane region" description="Helical" evidence="7">
    <location>
        <begin position="190"/>
        <end position="214"/>
    </location>
</feature>
<keyword evidence="5 7" id="KW-0472">Membrane</keyword>
<feature type="transmembrane region" description="Helical" evidence="7">
    <location>
        <begin position="12"/>
        <end position="34"/>
    </location>
</feature>
<feature type="disulfide bond" evidence="6">
    <location>
        <begin position="141"/>
        <end position="162"/>
    </location>
</feature>
<reference evidence="8" key="2">
    <citation type="submission" date="2021-08" db="EMBL/GenBank/DDBJ databases">
        <authorList>
            <person name="Eriksson T."/>
        </authorList>
    </citation>
    <scope>NUCLEOTIDE SEQUENCE</scope>
    <source>
        <strain evidence="8">Stoneville</strain>
        <tissue evidence="8">Whole head</tissue>
    </source>
</reference>
<protein>
    <recommendedName>
        <fullName evidence="7">Tetraspanin</fullName>
    </recommendedName>
</protein>
<dbReference type="InterPro" id="IPR000301">
    <property type="entry name" value="Tetraspanin_animals"/>
</dbReference>
<feature type="transmembrane region" description="Helical" evidence="7">
    <location>
        <begin position="84"/>
        <end position="103"/>
    </location>
</feature>
<evidence type="ECO:0000313" key="9">
    <source>
        <dbReference type="Proteomes" id="UP000719412"/>
    </source>
</evidence>
<dbReference type="PANTHER" id="PTHR19282:SF521">
    <property type="entry name" value="IP01817P-RELATED"/>
    <property type="match status" value="1"/>
</dbReference>
<dbReference type="AlphaFoldDB" id="A0A8J6HGP4"/>
<dbReference type="Proteomes" id="UP000719412">
    <property type="component" value="Unassembled WGS sequence"/>
</dbReference>
<organism evidence="8 9">
    <name type="scientific">Tenebrio molitor</name>
    <name type="common">Yellow mealworm beetle</name>
    <dbReference type="NCBI Taxonomy" id="7067"/>
    <lineage>
        <taxon>Eukaryota</taxon>
        <taxon>Metazoa</taxon>
        <taxon>Ecdysozoa</taxon>
        <taxon>Arthropoda</taxon>
        <taxon>Hexapoda</taxon>
        <taxon>Insecta</taxon>
        <taxon>Pterygota</taxon>
        <taxon>Neoptera</taxon>
        <taxon>Endopterygota</taxon>
        <taxon>Coleoptera</taxon>
        <taxon>Polyphaga</taxon>
        <taxon>Cucujiformia</taxon>
        <taxon>Tenebrionidae</taxon>
        <taxon>Tenebrio</taxon>
    </lineage>
</organism>
<proteinExistence type="inferred from homology"/>
<evidence type="ECO:0000256" key="4">
    <source>
        <dbReference type="ARBA" id="ARBA00022989"/>
    </source>
</evidence>
<comment type="caution">
    <text evidence="8">The sequence shown here is derived from an EMBL/GenBank/DDBJ whole genome shotgun (WGS) entry which is preliminary data.</text>
</comment>
<evidence type="ECO:0000313" key="8">
    <source>
        <dbReference type="EMBL" id="KAH0813887.1"/>
    </source>
</evidence>
<name>A0A8J6HGP4_TENMO</name>
<evidence type="ECO:0000256" key="1">
    <source>
        <dbReference type="ARBA" id="ARBA00004141"/>
    </source>
</evidence>
<comment type="similarity">
    <text evidence="2 7">Belongs to the tetraspanin (TM4SF) family.</text>
</comment>
<feature type="disulfide bond" evidence="6">
    <location>
        <begin position="140"/>
        <end position="178"/>
    </location>
</feature>
<dbReference type="Gene3D" id="1.10.1450.10">
    <property type="entry name" value="Tetraspanin"/>
    <property type="match status" value="1"/>
</dbReference>
<dbReference type="PRINTS" id="PR00259">
    <property type="entry name" value="TMFOUR"/>
</dbReference>
<dbReference type="CDD" id="cd03127">
    <property type="entry name" value="tetraspanin_LEL"/>
    <property type="match status" value="1"/>
</dbReference>
<keyword evidence="6" id="KW-1015">Disulfide bond</keyword>
<dbReference type="EMBL" id="JABDTM020024864">
    <property type="protein sequence ID" value="KAH0813887.1"/>
    <property type="molecule type" value="Genomic_DNA"/>
</dbReference>
<dbReference type="Pfam" id="PF00335">
    <property type="entry name" value="Tetraspanin"/>
    <property type="match status" value="1"/>
</dbReference>
<dbReference type="InterPro" id="IPR008952">
    <property type="entry name" value="Tetraspanin_EC2_sf"/>
</dbReference>
<keyword evidence="3 7" id="KW-0812">Transmembrane</keyword>
<dbReference type="PANTHER" id="PTHR19282">
    <property type="entry name" value="TETRASPANIN"/>
    <property type="match status" value="1"/>
</dbReference>
<dbReference type="GO" id="GO:0005886">
    <property type="term" value="C:plasma membrane"/>
    <property type="evidence" value="ECO:0007669"/>
    <property type="project" value="TreeGrafter"/>
</dbReference>
<comment type="subcellular location">
    <subcellularLocation>
        <location evidence="1 7">Membrane</location>
        <topology evidence="1 7">Multi-pass membrane protein</topology>
    </subcellularLocation>
</comment>
<feature type="transmembrane region" description="Helical" evidence="7">
    <location>
        <begin position="46"/>
        <end position="72"/>
    </location>
</feature>
<evidence type="ECO:0000256" key="3">
    <source>
        <dbReference type="ARBA" id="ARBA00022692"/>
    </source>
</evidence>
<keyword evidence="9" id="KW-1185">Reference proteome</keyword>
<evidence type="ECO:0000256" key="5">
    <source>
        <dbReference type="ARBA" id="ARBA00023136"/>
    </source>
</evidence>
<sequence>MISQRGRISVLALNITIALLGLGLFVLGVIWIETELEYERATQKQFIYVGAILMAIGLVLGITTTIGCYAAIAKKRFLLDLNAFLFLLLFLVYADYGIIAFQLNDKSSPYMKDFGKELSDIFDKPKEDWKRFFDYIQQKCCGVEGFQDYTRFRKRTPLKSCCADQESECAIPTYKRGCVEPFGDYIAQNFVVSGAVSFVIAILTLFASAFTYVVKKKQPSEEVLANDEL</sequence>
<gene>
    <name evidence="8" type="ORF">GEV33_008905</name>
</gene>
<dbReference type="PIRSF" id="PIRSF002419">
    <property type="entry name" value="Tetraspanin"/>
    <property type="match status" value="1"/>
</dbReference>
<evidence type="ECO:0000256" key="6">
    <source>
        <dbReference type="PIRSR" id="PIRSR002419-1"/>
    </source>
</evidence>
<accession>A0A8J6HGP4</accession>
<dbReference type="InterPro" id="IPR018499">
    <property type="entry name" value="Tetraspanin/Peripherin"/>
</dbReference>
<dbReference type="SUPFAM" id="SSF48652">
    <property type="entry name" value="Tetraspanin"/>
    <property type="match status" value="1"/>
</dbReference>
<evidence type="ECO:0000256" key="2">
    <source>
        <dbReference type="ARBA" id="ARBA00006840"/>
    </source>
</evidence>
<reference evidence="8" key="1">
    <citation type="journal article" date="2020" name="J Insects Food Feed">
        <title>The yellow mealworm (Tenebrio molitor) genome: a resource for the emerging insects as food and feed industry.</title>
        <authorList>
            <person name="Eriksson T."/>
            <person name="Andere A."/>
            <person name="Kelstrup H."/>
            <person name="Emery V."/>
            <person name="Picard C."/>
        </authorList>
    </citation>
    <scope>NUCLEOTIDE SEQUENCE</scope>
    <source>
        <strain evidence="8">Stoneville</strain>
        <tissue evidence="8">Whole head</tissue>
    </source>
</reference>
<evidence type="ECO:0000256" key="7">
    <source>
        <dbReference type="RuleBase" id="RU361218"/>
    </source>
</evidence>
<keyword evidence="4 7" id="KW-1133">Transmembrane helix</keyword>